<accession>K0K7M6</accession>
<evidence type="ECO:0000259" key="1">
    <source>
        <dbReference type="Pfam" id="PF01593"/>
    </source>
</evidence>
<proteinExistence type="predicted"/>
<dbReference type="eggNOG" id="COG2907">
    <property type="taxonomic scope" value="Bacteria"/>
</dbReference>
<gene>
    <name evidence="2" type="ordered locus">BN6_53350</name>
</gene>
<dbReference type="BioCyc" id="SESP1179773:BN6_RS25775-MONOMER"/>
<dbReference type="PATRIC" id="fig|1179773.3.peg.5372"/>
<reference evidence="2 3" key="1">
    <citation type="journal article" date="2012" name="BMC Genomics">
        <title>Complete genome sequence of Saccharothrix espanaensis DSM 44229T and comparison to the other completely sequenced Pseudonocardiaceae.</title>
        <authorList>
            <person name="Strobel T."/>
            <person name="Al-Dilaimi A."/>
            <person name="Blom J."/>
            <person name="Gessner A."/>
            <person name="Kalinowski J."/>
            <person name="Luzhetska M."/>
            <person name="Puhler A."/>
            <person name="Szczepanowski R."/>
            <person name="Bechthold A."/>
            <person name="Ruckert C."/>
        </authorList>
    </citation>
    <scope>NUCLEOTIDE SEQUENCE [LARGE SCALE GENOMIC DNA]</scope>
    <source>
        <strain evidence="3">ATCC 51144 / DSM 44229 / JCM 9112 / NBRC 15066 / NRRL 15764</strain>
    </source>
</reference>
<organism evidence="2 3">
    <name type="scientific">Saccharothrix espanaensis (strain ATCC 51144 / DSM 44229 / JCM 9112 / NBRC 15066 / NRRL 15764)</name>
    <dbReference type="NCBI Taxonomy" id="1179773"/>
    <lineage>
        <taxon>Bacteria</taxon>
        <taxon>Bacillati</taxon>
        <taxon>Actinomycetota</taxon>
        <taxon>Actinomycetes</taxon>
        <taxon>Pseudonocardiales</taxon>
        <taxon>Pseudonocardiaceae</taxon>
        <taxon>Saccharothrix</taxon>
    </lineage>
</organism>
<dbReference type="InterPro" id="IPR002937">
    <property type="entry name" value="Amino_oxidase"/>
</dbReference>
<dbReference type="RefSeq" id="WP_015102710.1">
    <property type="nucleotide sequence ID" value="NC_019673.1"/>
</dbReference>
<name>K0K7M6_SACES</name>
<dbReference type="Pfam" id="PF13450">
    <property type="entry name" value="NAD_binding_8"/>
    <property type="match status" value="1"/>
</dbReference>
<evidence type="ECO:0000313" key="2">
    <source>
        <dbReference type="EMBL" id="CCH32598.1"/>
    </source>
</evidence>
<sequence length="410" mass="43528">MRVGIVGAGISGLVTAWLVDQECTAVLLEARSRIGGNARSAAGCVENVLGVFDLGTQEIAADDSSAHAALMAAVGIDAHQLIDVPSSHTFSMDGNALLVDDCPGRPAHVGRGPLWEQTRSFLDSVPDLPDRDVPFGAVVESLSPPPAVRDHVLSALPAALFACPVAQVVGLPAHVVLTYLSSVANDEPSTVRVLRGGMESLAWALAARLTTTEVRTGAGVDRVERTADGYALIDTEGHHRVVEQLVLTVPPPTAARLLPASMTGPGAPWHVLRRFAYRPVRYALHLDPAYLPGDRDLWSTYNLISHDGWAESSFWYGPSHGVDVFKSQITHRSAQPRRVLATSTFHALTPTTDLVDAQRALAALQGREGLHFAGHYTTGLGDQESAIASAAAVARRITPGSARLRHLPAP</sequence>
<dbReference type="GO" id="GO:0016491">
    <property type="term" value="F:oxidoreductase activity"/>
    <property type="evidence" value="ECO:0007669"/>
    <property type="project" value="InterPro"/>
</dbReference>
<dbReference type="AlphaFoldDB" id="K0K7M6"/>
<dbReference type="HOGENOM" id="CLU_028123_0_0_11"/>
<dbReference type="Gene3D" id="3.50.50.60">
    <property type="entry name" value="FAD/NAD(P)-binding domain"/>
    <property type="match status" value="2"/>
</dbReference>
<dbReference type="Proteomes" id="UP000006281">
    <property type="component" value="Chromosome"/>
</dbReference>
<dbReference type="PANTHER" id="PTHR42923">
    <property type="entry name" value="PROTOPORPHYRINOGEN OXIDASE"/>
    <property type="match status" value="1"/>
</dbReference>
<dbReference type="Gene3D" id="3.90.660.20">
    <property type="entry name" value="Protoporphyrinogen oxidase, mitochondrial, domain 2"/>
    <property type="match status" value="2"/>
</dbReference>
<dbReference type="EMBL" id="HE804045">
    <property type="protein sequence ID" value="CCH32598.1"/>
    <property type="molecule type" value="Genomic_DNA"/>
</dbReference>
<keyword evidence="3" id="KW-1185">Reference proteome</keyword>
<dbReference type="OrthoDB" id="20837at2"/>
<dbReference type="Pfam" id="PF01593">
    <property type="entry name" value="Amino_oxidase"/>
    <property type="match status" value="1"/>
</dbReference>
<dbReference type="PANTHER" id="PTHR42923:SF17">
    <property type="entry name" value="AMINE OXIDASE DOMAIN-CONTAINING PROTEIN"/>
    <property type="match status" value="1"/>
</dbReference>
<evidence type="ECO:0000313" key="3">
    <source>
        <dbReference type="Proteomes" id="UP000006281"/>
    </source>
</evidence>
<dbReference type="SUPFAM" id="SSF51905">
    <property type="entry name" value="FAD/NAD(P)-binding domain"/>
    <property type="match status" value="1"/>
</dbReference>
<protein>
    <submittedName>
        <fullName evidence="2">Amine oxidase</fullName>
    </submittedName>
</protein>
<dbReference type="InterPro" id="IPR036188">
    <property type="entry name" value="FAD/NAD-bd_sf"/>
</dbReference>
<feature type="domain" description="Amine oxidase" evidence="1">
    <location>
        <begin position="182"/>
        <end position="280"/>
    </location>
</feature>
<dbReference type="STRING" id="1179773.BN6_53350"/>
<dbReference type="InterPro" id="IPR050464">
    <property type="entry name" value="Zeta_carotene_desat/Oxidored"/>
</dbReference>
<dbReference type="KEGG" id="sesp:BN6_53350"/>